<dbReference type="Gene3D" id="1.10.10.10">
    <property type="entry name" value="Winged helix-like DNA-binding domain superfamily/Winged helix DNA-binding domain"/>
    <property type="match status" value="1"/>
</dbReference>
<dbReference type="PANTHER" id="PTHR34293">
    <property type="entry name" value="HTH-TYPE TRANSCRIPTIONAL REGULATOR TRMBL2"/>
    <property type="match status" value="1"/>
</dbReference>
<dbReference type="SUPFAM" id="SSF46785">
    <property type="entry name" value="Winged helix' DNA-binding domain"/>
    <property type="match status" value="1"/>
</dbReference>
<dbReference type="AlphaFoldDB" id="M0BPM1"/>
<feature type="domain" description="Transcription regulator TrmB N-terminal" evidence="1">
    <location>
        <begin position="4"/>
        <end position="71"/>
    </location>
</feature>
<dbReference type="Pfam" id="PF24217">
    <property type="entry name" value="DUF7436"/>
    <property type="match status" value="1"/>
</dbReference>
<evidence type="ECO:0000313" key="4">
    <source>
        <dbReference type="Proteomes" id="UP000011560"/>
    </source>
</evidence>
<dbReference type="InterPro" id="IPR002831">
    <property type="entry name" value="Tscrpt_reg_TrmB_N"/>
</dbReference>
<dbReference type="InterPro" id="IPR055859">
    <property type="entry name" value="DUF7436"/>
</dbReference>
<dbReference type="PANTHER" id="PTHR34293:SF1">
    <property type="entry name" value="HTH-TYPE TRANSCRIPTIONAL REGULATOR TRMBL2"/>
    <property type="match status" value="1"/>
</dbReference>
<evidence type="ECO:0000259" key="1">
    <source>
        <dbReference type="Pfam" id="PF01978"/>
    </source>
</evidence>
<feature type="domain" description="DUF7436" evidence="2">
    <location>
        <begin position="109"/>
        <end position="260"/>
    </location>
</feature>
<proteinExistence type="predicted"/>
<dbReference type="RefSeq" id="WP_007699095.1">
    <property type="nucleotide sequence ID" value="NZ_AOIQ01000009.1"/>
</dbReference>
<dbReference type="STRING" id="1227490.C479_05628"/>
<dbReference type="Proteomes" id="UP000011560">
    <property type="component" value="Unassembled WGS sequence"/>
</dbReference>
<accession>M0BPM1</accession>
<reference evidence="3 4" key="1">
    <citation type="journal article" date="2014" name="PLoS Genet.">
        <title>Phylogenetically driven sequencing of extremely halophilic archaea reveals strategies for static and dynamic osmo-response.</title>
        <authorList>
            <person name="Becker E.A."/>
            <person name="Seitzer P.M."/>
            <person name="Tritt A."/>
            <person name="Larsen D."/>
            <person name="Krusor M."/>
            <person name="Yao A.I."/>
            <person name="Wu D."/>
            <person name="Madern D."/>
            <person name="Eisen J.A."/>
            <person name="Darling A.E."/>
            <person name="Facciotti M.T."/>
        </authorList>
    </citation>
    <scope>NUCLEOTIDE SEQUENCE [LARGE SCALE GENOMIC DNA]</scope>
    <source>
        <strain evidence="3 4">JCM 14624</strain>
    </source>
</reference>
<organism evidence="3 4">
    <name type="scientific">Halovivax asiaticus JCM 14624</name>
    <dbReference type="NCBI Taxonomy" id="1227490"/>
    <lineage>
        <taxon>Archaea</taxon>
        <taxon>Methanobacteriati</taxon>
        <taxon>Methanobacteriota</taxon>
        <taxon>Stenosarchaea group</taxon>
        <taxon>Halobacteria</taxon>
        <taxon>Halobacteriales</taxon>
        <taxon>Natrialbaceae</taxon>
        <taxon>Halovivax</taxon>
    </lineage>
</organism>
<dbReference type="InterPro" id="IPR036388">
    <property type="entry name" value="WH-like_DNA-bd_sf"/>
</dbReference>
<comment type="caution">
    <text evidence="3">The sequence shown here is derived from an EMBL/GenBank/DDBJ whole genome shotgun (WGS) entry which is preliminary data.</text>
</comment>
<name>M0BPM1_9EURY</name>
<keyword evidence="4" id="KW-1185">Reference proteome</keyword>
<dbReference type="EMBL" id="AOIQ01000009">
    <property type="protein sequence ID" value="ELZ12263.1"/>
    <property type="molecule type" value="Genomic_DNA"/>
</dbReference>
<gene>
    <name evidence="3" type="ORF">C479_05628</name>
</gene>
<dbReference type="InterPro" id="IPR051797">
    <property type="entry name" value="TrmB-like"/>
</dbReference>
<dbReference type="InterPro" id="IPR036390">
    <property type="entry name" value="WH_DNA-bd_sf"/>
</dbReference>
<dbReference type="Pfam" id="PF01978">
    <property type="entry name" value="TrmB"/>
    <property type="match status" value="1"/>
</dbReference>
<evidence type="ECO:0000313" key="3">
    <source>
        <dbReference type="EMBL" id="ELZ12263.1"/>
    </source>
</evidence>
<sequence>MSDLTDLGLSSYEDRAYRALLALGSAAASEVASRADVPTGRIYDVVNGLAARNIVETRPGTDPTVYVPVDPDEAVDRLLDERRRELERRETAYREVADRVRSELAPGPPVDARFWPTTLGGEDAVALWREQAQTATERVRLVVGPPYDAADWETYASEVAPVDRIDGAVDVQVLLAETVLSSVPSDELATIRDVASDVSVRVASGLRLTFDVVDDVEASIDVANPFEPADRLGVVVSRDESLVSTLATAFDRCWGRAEPV</sequence>
<protein>
    <submittedName>
        <fullName evidence="3">Transcriptional regulator TrmB</fullName>
    </submittedName>
</protein>
<evidence type="ECO:0000259" key="2">
    <source>
        <dbReference type="Pfam" id="PF24217"/>
    </source>
</evidence>
<dbReference type="OrthoDB" id="202962at2157"/>
<dbReference type="PATRIC" id="fig|1227490.4.peg.1135"/>